<evidence type="ECO:0000256" key="9">
    <source>
        <dbReference type="RuleBase" id="RU004013"/>
    </source>
</evidence>
<dbReference type="HAMAP" id="MF_00451">
    <property type="entry name" value="NDP_kinase"/>
    <property type="match status" value="1"/>
</dbReference>
<dbReference type="GO" id="GO:0004550">
    <property type="term" value="F:nucleoside diphosphate kinase activity"/>
    <property type="evidence" value="ECO:0007669"/>
    <property type="project" value="UniProtKB-EC"/>
</dbReference>
<comment type="similarity">
    <text evidence="2 7 8">Belongs to the NDK family.</text>
</comment>
<dbReference type="AlphaFoldDB" id="V9LEP1"/>
<dbReference type="InterPro" id="IPR034907">
    <property type="entry name" value="NDK-like_dom"/>
</dbReference>
<dbReference type="SUPFAM" id="SSF54919">
    <property type="entry name" value="Nucleoside diphosphate kinase, NDK"/>
    <property type="match status" value="1"/>
</dbReference>
<dbReference type="GO" id="GO:0006241">
    <property type="term" value="P:CTP biosynthetic process"/>
    <property type="evidence" value="ECO:0007669"/>
    <property type="project" value="InterPro"/>
</dbReference>
<dbReference type="PROSITE" id="PS51374">
    <property type="entry name" value="NDPK_LIKE"/>
    <property type="match status" value="1"/>
</dbReference>
<dbReference type="Pfam" id="PF00334">
    <property type="entry name" value="NDK"/>
    <property type="match status" value="1"/>
</dbReference>
<evidence type="ECO:0000256" key="6">
    <source>
        <dbReference type="ARBA" id="ARBA00022840"/>
    </source>
</evidence>
<evidence type="ECO:0000256" key="8">
    <source>
        <dbReference type="RuleBase" id="RU004011"/>
    </source>
</evidence>
<evidence type="ECO:0000259" key="10">
    <source>
        <dbReference type="SMART" id="SM00562"/>
    </source>
</evidence>
<dbReference type="SMART" id="SM00562">
    <property type="entry name" value="NDK"/>
    <property type="match status" value="1"/>
</dbReference>
<evidence type="ECO:0000256" key="7">
    <source>
        <dbReference type="PROSITE-ProRule" id="PRU00706"/>
    </source>
</evidence>
<evidence type="ECO:0000256" key="5">
    <source>
        <dbReference type="ARBA" id="ARBA00022777"/>
    </source>
</evidence>
<organism evidence="11">
    <name type="scientific">Callorhinchus milii</name>
    <name type="common">Ghost shark</name>
    <dbReference type="NCBI Taxonomy" id="7868"/>
    <lineage>
        <taxon>Eukaryota</taxon>
        <taxon>Metazoa</taxon>
        <taxon>Chordata</taxon>
        <taxon>Craniata</taxon>
        <taxon>Vertebrata</taxon>
        <taxon>Chondrichthyes</taxon>
        <taxon>Holocephali</taxon>
        <taxon>Chimaeriformes</taxon>
        <taxon>Callorhinchidae</taxon>
        <taxon>Callorhinchus</taxon>
    </lineage>
</organism>
<feature type="binding site" evidence="7">
    <location>
        <position position="112"/>
    </location>
    <ligand>
        <name>ATP</name>
        <dbReference type="ChEBI" id="CHEBI:30616"/>
    </ligand>
</feature>
<dbReference type="Gene3D" id="3.30.70.141">
    <property type="entry name" value="Nucleoside diphosphate kinase-like domain"/>
    <property type="match status" value="1"/>
</dbReference>
<keyword evidence="5 9" id="KW-0418">Kinase</keyword>
<feature type="binding site" evidence="7">
    <location>
        <position position="9"/>
    </location>
    <ligand>
        <name>ATP</name>
        <dbReference type="ChEBI" id="CHEBI:30616"/>
    </ligand>
</feature>
<protein>
    <recommendedName>
        <fullName evidence="9">Nucleoside diphosphate kinase</fullName>
        <ecNumber evidence="9">2.7.4.6</ecNumber>
    </recommendedName>
</protein>
<name>V9LEP1_CALMI</name>
<dbReference type="NCBIfam" id="NF001908">
    <property type="entry name" value="PRK00668.1"/>
    <property type="match status" value="1"/>
</dbReference>
<dbReference type="FunFam" id="3.30.70.141:FF:000039">
    <property type="entry name" value="Nucleoside diphosphate kinase B"/>
    <property type="match status" value="1"/>
</dbReference>
<evidence type="ECO:0000256" key="4">
    <source>
        <dbReference type="ARBA" id="ARBA00022741"/>
    </source>
</evidence>
<dbReference type="PROSITE" id="PS00469">
    <property type="entry name" value="NDPK"/>
    <property type="match status" value="1"/>
</dbReference>
<reference evidence="11" key="1">
    <citation type="journal article" date="2014" name="Nature">
        <title>Elephant shark genome provides unique insights into gnathostome evolution.</title>
        <authorList>
            <consortium name="International Elephant Shark Genome Sequencing Consortium"/>
            <person name="Venkatesh B."/>
            <person name="Lee A.P."/>
            <person name="Ravi V."/>
            <person name="Maurya A.K."/>
            <person name="Lian M.M."/>
            <person name="Swann J.B."/>
            <person name="Ohta Y."/>
            <person name="Flajnik M.F."/>
            <person name="Sutoh Y."/>
            <person name="Kasahara M."/>
            <person name="Hoon S."/>
            <person name="Gangu V."/>
            <person name="Roy S.W."/>
            <person name="Irimia M."/>
            <person name="Korzh V."/>
            <person name="Kondrychyn I."/>
            <person name="Lim Z.W."/>
            <person name="Tay B.H."/>
            <person name="Tohari S."/>
            <person name="Kong K.W."/>
            <person name="Ho S."/>
            <person name="Lorente-Galdos B."/>
            <person name="Quilez J."/>
            <person name="Marques-Bonet T."/>
            <person name="Raney B.J."/>
            <person name="Ingham P.W."/>
            <person name="Tay A."/>
            <person name="Hillier L.W."/>
            <person name="Minx P."/>
            <person name="Boehm T."/>
            <person name="Wilson R.K."/>
            <person name="Brenner S."/>
            <person name="Warren W.C."/>
        </authorList>
    </citation>
    <scope>NUCLEOTIDE SEQUENCE</scope>
    <source>
        <tissue evidence="11">Heart</tissue>
    </source>
</reference>
<feature type="binding site" evidence="7">
    <location>
        <position position="91"/>
    </location>
    <ligand>
        <name>ATP</name>
        <dbReference type="ChEBI" id="CHEBI:30616"/>
    </ligand>
</feature>
<sequence length="149" mass="16838">MERTLIAVKNDGVQRGFIGDIVSRFERKGFRLVGLKMVKPTEEMAKQHYIDLKDLPFYGNLCKYTSSGPFVAMCWEGLNVVKTGREMLGETDPAKSKPGTIRGDLCVHIGRNLIHGSDGPETAKREVALWFKPEELVDWTSCAHTYLYE</sequence>
<dbReference type="InterPro" id="IPR023005">
    <property type="entry name" value="Nucleoside_diP_kinase_AS"/>
</dbReference>
<feature type="domain" description="Nucleoside diphosphate kinase-like" evidence="10">
    <location>
        <begin position="1"/>
        <end position="138"/>
    </location>
</feature>
<feature type="binding site" evidence="7">
    <location>
        <position position="85"/>
    </location>
    <ligand>
        <name>ATP</name>
        <dbReference type="ChEBI" id="CHEBI:30616"/>
    </ligand>
</feature>
<feature type="binding site" evidence="7">
    <location>
        <position position="57"/>
    </location>
    <ligand>
        <name>ATP</name>
        <dbReference type="ChEBI" id="CHEBI:30616"/>
    </ligand>
</feature>
<keyword evidence="4 9" id="KW-0547">Nucleotide-binding</keyword>
<feature type="active site" description="Pros-phosphohistidine intermediate" evidence="7">
    <location>
        <position position="115"/>
    </location>
</feature>
<keyword evidence="3 9" id="KW-0808">Transferase</keyword>
<evidence type="ECO:0000256" key="2">
    <source>
        <dbReference type="ARBA" id="ARBA00008142"/>
    </source>
</evidence>
<dbReference type="InterPro" id="IPR001564">
    <property type="entry name" value="Nucleoside_diP_kinase"/>
</dbReference>
<dbReference type="EMBL" id="JW878148">
    <property type="protein sequence ID" value="AFP10665.1"/>
    <property type="molecule type" value="mRNA"/>
</dbReference>
<evidence type="ECO:0000256" key="3">
    <source>
        <dbReference type="ARBA" id="ARBA00022679"/>
    </source>
</evidence>
<dbReference type="EC" id="2.7.4.6" evidence="9"/>
<comment type="cofactor">
    <cofactor evidence="1">
        <name>Mg(2+)</name>
        <dbReference type="ChEBI" id="CHEBI:18420"/>
    </cofactor>
</comment>
<comment type="catalytic activity">
    <reaction evidence="9">
        <text>a 2'-deoxyribonucleoside 5'-diphosphate + ATP = a 2'-deoxyribonucleoside 5'-triphosphate + ADP</text>
        <dbReference type="Rhea" id="RHEA:44640"/>
        <dbReference type="ChEBI" id="CHEBI:30616"/>
        <dbReference type="ChEBI" id="CHEBI:61560"/>
        <dbReference type="ChEBI" id="CHEBI:73316"/>
        <dbReference type="ChEBI" id="CHEBI:456216"/>
        <dbReference type="EC" id="2.7.4.6"/>
    </reaction>
</comment>
<feature type="binding site" evidence="7">
    <location>
        <position position="102"/>
    </location>
    <ligand>
        <name>ATP</name>
        <dbReference type="ChEBI" id="CHEBI:30616"/>
    </ligand>
</feature>
<dbReference type="PANTHER" id="PTHR11349">
    <property type="entry name" value="NUCLEOSIDE DIPHOSPHATE KINASE"/>
    <property type="match status" value="1"/>
</dbReference>
<dbReference type="PRINTS" id="PR01243">
    <property type="entry name" value="NUCDPKINASE"/>
</dbReference>
<evidence type="ECO:0000313" key="11">
    <source>
        <dbReference type="EMBL" id="AFP10665.1"/>
    </source>
</evidence>
<accession>V9LEP1</accession>
<dbReference type="GO" id="GO:0005524">
    <property type="term" value="F:ATP binding"/>
    <property type="evidence" value="ECO:0007669"/>
    <property type="project" value="UniProtKB-KW"/>
</dbReference>
<dbReference type="GO" id="GO:0006183">
    <property type="term" value="P:GTP biosynthetic process"/>
    <property type="evidence" value="ECO:0007669"/>
    <property type="project" value="InterPro"/>
</dbReference>
<dbReference type="InterPro" id="IPR036850">
    <property type="entry name" value="NDK-like_dom_sf"/>
</dbReference>
<dbReference type="GO" id="GO:0006228">
    <property type="term" value="P:UTP biosynthetic process"/>
    <property type="evidence" value="ECO:0007669"/>
    <property type="project" value="InterPro"/>
</dbReference>
<proteinExistence type="evidence at transcript level"/>
<keyword evidence="6 9" id="KW-0067">ATP-binding</keyword>
<evidence type="ECO:0000256" key="1">
    <source>
        <dbReference type="ARBA" id="ARBA00001946"/>
    </source>
</evidence>
<dbReference type="CDD" id="cd04413">
    <property type="entry name" value="NDPk_I"/>
    <property type="match status" value="1"/>
</dbReference>